<gene>
    <name evidence="1" type="ORF">OJAV_G00003540</name>
</gene>
<name>A0A3S2N7G5_ORYJA</name>
<protein>
    <submittedName>
        <fullName evidence="1">Uncharacterized protein</fullName>
    </submittedName>
</protein>
<reference evidence="1 2" key="2">
    <citation type="submission" date="2019-01" db="EMBL/GenBank/DDBJ databases">
        <title>A chromosome length genome reference of the Java medaka (oryzias javanicus).</title>
        <authorList>
            <person name="Herpin A."/>
            <person name="Takehana Y."/>
            <person name="Naruse K."/>
            <person name="Ansai S."/>
            <person name="Kawaguchi M."/>
        </authorList>
    </citation>
    <scope>NUCLEOTIDE SEQUENCE [LARGE SCALE GENOMIC DNA]</scope>
    <source>
        <strain evidence="1">RS831</strain>
        <tissue evidence="1">Whole body</tissue>
    </source>
</reference>
<accession>A0A3S2N7G5</accession>
<evidence type="ECO:0000313" key="2">
    <source>
        <dbReference type="Proteomes" id="UP000283210"/>
    </source>
</evidence>
<reference evidence="1 2" key="1">
    <citation type="submission" date="2018-11" db="EMBL/GenBank/DDBJ databases">
        <authorList>
            <person name="Lopez-Roques C."/>
            <person name="Donnadieu C."/>
            <person name="Bouchez O."/>
            <person name="Klopp C."/>
            <person name="Cabau C."/>
            <person name="Zahm M."/>
        </authorList>
    </citation>
    <scope>NUCLEOTIDE SEQUENCE [LARGE SCALE GENOMIC DNA]</scope>
    <source>
        <strain evidence="1">RS831</strain>
        <tissue evidence="1">Whole body</tissue>
    </source>
</reference>
<dbReference type="Proteomes" id="UP000283210">
    <property type="component" value="Chromosome 1"/>
</dbReference>
<dbReference type="EMBL" id="CM012437">
    <property type="protein sequence ID" value="RVE75915.1"/>
    <property type="molecule type" value="Genomic_DNA"/>
</dbReference>
<keyword evidence="2" id="KW-1185">Reference proteome</keyword>
<proteinExistence type="predicted"/>
<organism evidence="1 2">
    <name type="scientific">Oryzias javanicus</name>
    <name type="common">Javanese ricefish</name>
    <name type="synonym">Aplocheilus javanicus</name>
    <dbReference type="NCBI Taxonomy" id="123683"/>
    <lineage>
        <taxon>Eukaryota</taxon>
        <taxon>Metazoa</taxon>
        <taxon>Chordata</taxon>
        <taxon>Craniata</taxon>
        <taxon>Vertebrata</taxon>
        <taxon>Euteleostomi</taxon>
        <taxon>Actinopterygii</taxon>
        <taxon>Neopterygii</taxon>
        <taxon>Teleostei</taxon>
        <taxon>Neoteleostei</taxon>
        <taxon>Acanthomorphata</taxon>
        <taxon>Ovalentaria</taxon>
        <taxon>Atherinomorphae</taxon>
        <taxon>Beloniformes</taxon>
        <taxon>Adrianichthyidae</taxon>
        <taxon>Oryziinae</taxon>
        <taxon>Oryzias</taxon>
    </lineage>
</organism>
<dbReference type="OrthoDB" id="9329195at2759"/>
<dbReference type="AlphaFoldDB" id="A0A3S2N7G5"/>
<evidence type="ECO:0000313" key="1">
    <source>
        <dbReference type="EMBL" id="RVE75915.1"/>
    </source>
</evidence>
<sequence>MGFQFPDLTTFLSLMPQDRKQQLINSMPPSDLGDFLRQTNVVGAESQLCQLYSSYLQIPLFLETESLPEPVRQRTLPCVWPMALRSSSRSEVNAWFDRGLPNYLVFLTKTQISQITSVNASCLAFQKIVSSLGSYNYSVSDFTNQDVYDTIKVYLSSATSPKCYDSNNPELNSTAWFSEYIGSFITFLTVADLQSFGSELYLQLFTVNRQNLVLLKNNRVDLTLIIYYIQLVYQQDINFSPLE</sequence>